<evidence type="ECO:0000256" key="1">
    <source>
        <dbReference type="ARBA" id="ARBA00001974"/>
    </source>
</evidence>
<dbReference type="PRINTS" id="PR00368">
    <property type="entry name" value="FADPNR"/>
</dbReference>
<dbReference type="SUPFAM" id="SSF51905">
    <property type="entry name" value="FAD/NAD(P)-binding domain"/>
    <property type="match status" value="1"/>
</dbReference>
<proteinExistence type="inferred from homology"/>
<dbReference type="InterPro" id="IPR051169">
    <property type="entry name" value="NADH-Q_oxidoreductase"/>
</dbReference>
<keyword evidence="5" id="KW-0560">Oxidoreductase</keyword>
<dbReference type="RefSeq" id="WP_045704835.1">
    <property type="nucleotide sequence ID" value="NZ_JZKH01000136.1"/>
</dbReference>
<dbReference type="InterPro" id="IPR036188">
    <property type="entry name" value="FAD/NAD-bd_sf"/>
</dbReference>
<comment type="cofactor">
    <cofactor evidence="1">
        <name>FAD</name>
        <dbReference type="ChEBI" id="CHEBI:57692"/>
    </cofactor>
</comment>
<keyword evidence="8" id="KW-1185">Reference proteome</keyword>
<accession>A0A0F2T736</accession>
<dbReference type="Pfam" id="PF07992">
    <property type="entry name" value="Pyr_redox_2"/>
    <property type="match status" value="1"/>
</dbReference>
<comment type="caution">
    <text evidence="7">The sequence shown here is derived from an EMBL/GenBank/DDBJ whole genome shotgun (WGS) entry which is preliminary data.</text>
</comment>
<dbReference type="PANTHER" id="PTHR42913:SF3">
    <property type="entry name" value="64 KDA MITOCHONDRIAL NADH DEHYDROGENASE (EUROFUNG)"/>
    <property type="match status" value="1"/>
</dbReference>
<sequence length="358" mass="37830">MSTTTEQRIVVLGAGYAGLTAAKGAGRHHDVTLVAPEQRLLHRIRQHETAAGRGRDWPAIADLARGRRIQHRRARAVELDLDGHKAVLDDGTVLGYDTLVYALGSRTAWHGVPGAAEHAHPVERAAEVRRLIRDADRPGTLAVVGGGATGIELATELAEAHPDWRVRIVAAGQVGGGYSPKGRAHIRKVLDRLGVAVHEDATVTEVTPDGPRTTAGPITADLTLWAASLEPHPLAAEAGLAVDERGRALVDNHLRSLSHPDVHVAGDAAAVTLPGIGTLRMGCATALPMGQYLGKLLDGRTDEPFGYRYVVQCLSLGRRDGLLQLVHPDDSMKPTVLTGTAGRLAKAGIVGFVLGALK</sequence>
<dbReference type="Gene3D" id="3.50.50.100">
    <property type="match status" value="1"/>
</dbReference>
<reference evidence="7 8" key="1">
    <citation type="submission" date="2015-02" db="EMBL/GenBank/DDBJ databases">
        <authorList>
            <person name="Ju K.-S."/>
            <person name="Doroghazi J.R."/>
            <person name="Metcalf W."/>
        </authorList>
    </citation>
    <scope>NUCLEOTIDE SEQUENCE [LARGE SCALE GENOMIC DNA]</scope>
    <source>
        <strain evidence="7 8">ATCC 31215</strain>
    </source>
</reference>
<evidence type="ECO:0000256" key="4">
    <source>
        <dbReference type="ARBA" id="ARBA00022827"/>
    </source>
</evidence>
<comment type="similarity">
    <text evidence="2">Belongs to the NADH dehydrogenase family.</text>
</comment>
<dbReference type="PATRIC" id="fig|359131.3.peg.1558"/>
<dbReference type="GO" id="GO:0003955">
    <property type="term" value="F:NAD(P)H dehydrogenase (quinone) activity"/>
    <property type="evidence" value="ECO:0007669"/>
    <property type="project" value="TreeGrafter"/>
</dbReference>
<dbReference type="PANTHER" id="PTHR42913">
    <property type="entry name" value="APOPTOSIS-INDUCING FACTOR 1"/>
    <property type="match status" value="1"/>
</dbReference>
<evidence type="ECO:0000313" key="8">
    <source>
        <dbReference type="Proteomes" id="UP000033699"/>
    </source>
</evidence>
<evidence type="ECO:0000256" key="2">
    <source>
        <dbReference type="ARBA" id="ARBA00005272"/>
    </source>
</evidence>
<keyword evidence="4" id="KW-0274">FAD</keyword>
<evidence type="ECO:0000259" key="6">
    <source>
        <dbReference type="Pfam" id="PF07992"/>
    </source>
</evidence>
<evidence type="ECO:0000313" key="7">
    <source>
        <dbReference type="EMBL" id="KJS58140.1"/>
    </source>
</evidence>
<gene>
    <name evidence="7" type="ORF">VM95_35195</name>
</gene>
<dbReference type="PRINTS" id="PR00469">
    <property type="entry name" value="PNDRDTASEII"/>
</dbReference>
<dbReference type="OrthoDB" id="9784880at2"/>
<keyword evidence="3" id="KW-0285">Flavoprotein</keyword>
<name>A0A0F2T736_STRR3</name>
<dbReference type="InterPro" id="IPR023753">
    <property type="entry name" value="FAD/NAD-binding_dom"/>
</dbReference>
<evidence type="ECO:0000256" key="3">
    <source>
        <dbReference type="ARBA" id="ARBA00022630"/>
    </source>
</evidence>
<dbReference type="Proteomes" id="UP000033699">
    <property type="component" value="Unassembled WGS sequence"/>
</dbReference>
<protein>
    <recommendedName>
        <fullName evidence="6">FAD/NAD(P)-binding domain-containing protein</fullName>
    </recommendedName>
</protein>
<organism evidence="7 8">
    <name type="scientific">Streptomyces rubellomurinus (strain ATCC 31215)</name>
    <dbReference type="NCBI Taxonomy" id="359131"/>
    <lineage>
        <taxon>Bacteria</taxon>
        <taxon>Bacillati</taxon>
        <taxon>Actinomycetota</taxon>
        <taxon>Actinomycetes</taxon>
        <taxon>Kitasatosporales</taxon>
        <taxon>Streptomycetaceae</taxon>
        <taxon>Streptomyces</taxon>
    </lineage>
</organism>
<dbReference type="GO" id="GO:0019646">
    <property type="term" value="P:aerobic electron transport chain"/>
    <property type="evidence" value="ECO:0007669"/>
    <property type="project" value="TreeGrafter"/>
</dbReference>
<dbReference type="EMBL" id="JZKH01000136">
    <property type="protein sequence ID" value="KJS58140.1"/>
    <property type="molecule type" value="Genomic_DNA"/>
</dbReference>
<evidence type="ECO:0000256" key="5">
    <source>
        <dbReference type="ARBA" id="ARBA00023002"/>
    </source>
</evidence>
<dbReference type="AlphaFoldDB" id="A0A0F2T736"/>
<feature type="domain" description="FAD/NAD(P)-binding" evidence="6">
    <location>
        <begin position="8"/>
        <end position="269"/>
    </location>
</feature>